<dbReference type="InterPro" id="IPR018389">
    <property type="entry name" value="DctP_fam"/>
</dbReference>
<accession>A0ABZ0HYV8</accession>
<keyword evidence="1" id="KW-0732">Signal</keyword>
<dbReference type="Pfam" id="PF03480">
    <property type="entry name" value="DctP"/>
    <property type="match status" value="1"/>
</dbReference>
<name>A0ABZ0HYV8_9GAMM</name>
<dbReference type="InterPro" id="IPR038404">
    <property type="entry name" value="TRAP_DctP_sf"/>
</dbReference>
<dbReference type="RefSeq" id="WP_407347024.1">
    <property type="nucleotide sequence ID" value="NZ_CP136864.1"/>
</dbReference>
<dbReference type="PIRSF" id="PIRSF039026">
    <property type="entry name" value="SiaP"/>
    <property type="match status" value="1"/>
</dbReference>
<dbReference type="Gene3D" id="3.40.190.10">
    <property type="entry name" value="Periplasmic binding protein-like II"/>
    <property type="match status" value="1"/>
</dbReference>
<dbReference type="InterPro" id="IPR026289">
    <property type="entry name" value="SBP_TakP-like"/>
</dbReference>
<evidence type="ECO:0000256" key="1">
    <source>
        <dbReference type="ARBA" id="ARBA00022729"/>
    </source>
</evidence>
<evidence type="ECO:0000313" key="2">
    <source>
        <dbReference type="EMBL" id="WOJ92427.1"/>
    </source>
</evidence>
<dbReference type="PANTHER" id="PTHR33376:SF5">
    <property type="entry name" value="EXTRACYTOPLASMIC SOLUTE RECEPTOR PROTEIN"/>
    <property type="match status" value="1"/>
</dbReference>
<dbReference type="NCBIfam" id="NF037995">
    <property type="entry name" value="TRAP_S1"/>
    <property type="match status" value="1"/>
</dbReference>
<gene>
    <name evidence="2" type="ORF">R0135_11600</name>
</gene>
<evidence type="ECO:0000313" key="3">
    <source>
        <dbReference type="Proteomes" id="UP001626537"/>
    </source>
</evidence>
<proteinExistence type="predicted"/>
<dbReference type="SUPFAM" id="SSF53850">
    <property type="entry name" value="Periplasmic binding protein-like II"/>
    <property type="match status" value="1"/>
</dbReference>
<organism evidence="2 3">
    <name type="scientific">Congregibacter variabilis</name>
    <dbReference type="NCBI Taxonomy" id="3081200"/>
    <lineage>
        <taxon>Bacteria</taxon>
        <taxon>Pseudomonadati</taxon>
        <taxon>Pseudomonadota</taxon>
        <taxon>Gammaproteobacteria</taxon>
        <taxon>Cellvibrionales</taxon>
        <taxon>Halieaceae</taxon>
        <taxon>Congregibacter</taxon>
    </lineage>
</organism>
<dbReference type="CDD" id="cd13604">
    <property type="entry name" value="PBP2_TRAP_ketoacid_lactate_like"/>
    <property type="match status" value="1"/>
</dbReference>
<sequence>MSKSQGVNREALAVLLLAAALVLLIALWAFERVSSDRAAGPGNAGELGQGGERIEWKLVTTWPKNLPGLGHTPEVFAQMIREMSAGRMDVRVYGAGEIVPPFEVFDAVSSGVAQVGHGASYYWKGKIPSSVFFTAVPFGMTVQEMNGWLHYGGGMELWQEVYAPAGLVPFAGGSTGVQMAGWFNREIKSLEDLKGLRMRIPGLAGEVFSEAGGEAVRIPGGEVYTALQTGVIDAVEWVGPYNDLALGLHEIAEFYYYPGWHEPGSMLEFIVNEDALEALPDDLQAIVRYAARAANQDMLDEFTARNNRALREMIDEHNVKLRRLPDDVLQALYRGSEKAMAKLIADDPMAAKVNASFQAFLTDVRAYHEISEQSYINARRDLMGPLIKE</sequence>
<dbReference type="EMBL" id="CP136864">
    <property type="protein sequence ID" value="WOJ92427.1"/>
    <property type="molecule type" value="Genomic_DNA"/>
</dbReference>
<keyword evidence="3" id="KW-1185">Reference proteome</keyword>
<dbReference type="Gene3D" id="3.40.190.170">
    <property type="entry name" value="Bacterial extracellular solute-binding protein, family 7"/>
    <property type="match status" value="1"/>
</dbReference>
<protein>
    <submittedName>
        <fullName evidence="2">TRAP transporter substrate-binding protein</fullName>
    </submittedName>
</protein>
<reference evidence="2 3" key="1">
    <citation type="submission" date="2023-10" db="EMBL/GenBank/DDBJ databases">
        <title>Two novel species belonging to the OM43/NOR5 clade.</title>
        <authorList>
            <person name="Park M."/>
        </authorList>
    </citation>
    <scope>NUCLEOTIDE SEQUENCE [LARGE SCALE GENOMIC DNA]</scope>
    <source>
        <strain evidence="2 3">IMCC43200</strain>
    </source>
</reference>
<dbReference type="PANTHER" id="PTHR33376">
    <property type="match status" value="1"/>
</dbReference>
<dbReference type="Proteomes" id="UP001626537">
    <property type="component" value="Chromosome"/>
</dbReference>